<reference evidence="4" key="1">
    <citation type="submission" date="2022-11" db="UniProtKB">
        <authorList>
            <consortium name="WormBaseParasite"/>
        </authorList>
    </citation>
    <scope>IDENTIFICATION</scope>
</reference>
<accession>A0A915M0S7</accession>
<evidence type="ECO:0000256" key="2">
    <source>
        <dbReference type="SAM" id="SignalP"/>
    </source>
</evidence>
<name>A0A915M0S7_MELJA</name>
<protein>
    <submittedName>
        <fullName evidence="4">Uncharacterized protein</fullName>
    </submittedName>
</protein>
<feature type="signal peptide" evidence="2">
    <location>
        <begin position="1"/>
        <end position="23"/>
    </location>
</feature>
<evidence type="ECO:0000313" key="4">
    <source>
        <dbReference type="WBParaSite" id="scaffold2530_cov188.g5006"/>
    </source>
</evidence>
<organism evidence="3 4">
    <name type="scientific">Meloidogyne javanica</name>
    <name type="common">Root-knot nematode worm</name>
    <dbReference type="NCBI Taxonomy" id="6303"/>
    <lineage>
        <taxon>Eukaryota</taxon>
        <taxon>Metazoa</taxon>
        <taxon>Ecdysozoa</taxon>
        <taxon>Nematoda</taxon>
        <taxon>Chromadorea</taxon>
        <taxon>Rhabditida</taxon>
        <taxon>Tylenchina</taxon>
        <taxon>Tylenchomorpha</taxon>
        <taxon>Tylenchoidea</taxon>
        <taxon>Meloidogynidae</taxon>
        <taxon>Meloidogyninae</taxon>
        <taxon>Meloidogyne</taxon>
        <taxon>Meloidogyne incognita group</taxon>
    </lineage>
</organism>
<sequence length="195" mass="21261">MPKLFTLVVLLTFILILLPCSNGTSGRGGRRGNIPRGGSSGSRHAGSPGVGETSVGSSSSSRSGRGEASGSGGTGPSISDAERERILEGLIRDYAKSTNLVEYRKYYNSAVDMQNRSRQEDPVIPNKSKKILEELLSEPGISKKQLSFKVNKTDNKKAVKDIYDYCNKYLKETLVEIKENCLEYRAVGYCELGKS</sequence>
<dbReference type="WBParaSite" id="scaffold2530_cov188.g5006">
    <property type="protein sequence ID" value="scaffold2530_cov188.g5006"/>
    <property type="gene ID" value="scaffold2530_cov188.g5006"/>
</dbReference>
<feature type="compositionally biased region" description="Low complexity" evidence="1">
    <location>
        <begin position="32"/>
        <end position="66"/>
    </location>
</feature>
<proteinExistence type="predicted"/>
<evidence type="ECO:0000256" key="1">
    <source>
        <dbReference type="SAM" id="MobiDB-lite"/>
    </source>
</evidence>
<keyword evidence="3" id="KW-1185">Reference proteome</keyword>
<feature type="chain" id="PRO_5036673170" evidence="2">
    <location>
        <begin position="24"/>
        <end position="195"/>
    </location>
</feature>
<dbReference type="Proteomes" id="UP000887561">
    <property type="component" value="Unplaced"/>
</dbReference>
<keyword evidence="2" id="KW-0732">Signal</keyword>
<evidence type="ECO:0000313" key="3">
    <source>
        <dbReference type="Proteomes" id="UP000887561"/>
    </source>
</evidence>
<feature type="region of interest" description="Disordered" evidence="1">
    <location>
        <begin position="24"/>
        <end position="79"/>
    </location>
</feature>
<dbReference type="AlphaFoldDB" id="A0A915M0S7"/>